<feature type="transmembrane region" description="Helical" evidence="1">
    <location>
        <begin position="148"/>
        <end position="167"/>
    </location>
</feature>
<keyword evidence="1" id="KW-0812">Transmembrane</keyword>
<evidence type="ECO:0000256" key="1">
    <source>
        <dbReference type="SAM" id="Phobius"/>
    </source>
</evidence>
<comment type="caution">
    <text evidence="2">The sequence shown here is derived from an EMBL/GenBank/DDBJ whole genome shotgun (WGS) entry which is preliminary data.</text>
</comment>
<feature type="transmembrane region" description="Helical" evidence="1">
    <location>
        <begin position="179"/>
        <end position="199"/>
    </location>
</feature>
<keyword evidence="1" id="KW-1133">Transmembrane helix</keyword>
<feature type="transmembrane region" description="Helical" evidence="1">
    <location>
        <begin position="12"/>
        <end position="31"/>
    </location>
</feature>
<feature type="transmembrane region" description="Helical" evidence="1">
    <location>
        <begin position="64"/>
        <end position="84"/>
    </location>
</feature>
<proteinExistence type="predicted"/>
<feature type="transmembrane region" description="Helical" evidence="1">
    <location>
        <begin position="220"/>
        <end position="243"/>
    </location>
</feature>
<feature type="transmembrane region" description="Helical" evidence="1">
    <location>
        <begin position="249"/>
        <end position="270"/>
    </location>
</feature>
<evidence type="ECO:0000313" key="2">
    <source>
        <dbReference type="EMBL" id="MUH71193.1"/>
    </source>
</evidence>
<keyword evidence="3" id="KW-1185">Reference proteome</keyword>
<organism evidence="2 3">
    <name type="scientific">Psychrosphaera haliotis</name>
    <dbReference type="NCBI Taxonomy" id="555083"/>
    <lineage>
        <taxon>Bacteria</taxon>
        <taxon>Pseudomonadati</taxon>
        <taxon>Pseudomonadota</taxon>
        <taxon>Gammaproteobacteria</taxon>
        <taxon>Alteromonadales</taxon>
        <taxon>Pseudoalteromonadaceae</taxon>
        <taxon>Psychrosphaera</taxon>
    </lineage>
</organism>
<reference evidence="2 3" key="1">
    <citation type="submission" date="2019-11" db="EMBL/GenBank/DDBJ databases">
        <title>P. haliotis isolates from Z. marina roots.</title>
        <authorList>
            <person name="Cohen M."/>
            <person name="Jospin G."/>
            <person name="Eisen J.A."/>
            <person name="Coil D.A."/>
        </authorList>
    </citation>
    <scope>NUCLEOTIDE SEQUENCE [LARGE SCALE GENOMIC DNA]</scope>
    <source>
        <strain evidence="2 3">UCD-MCMsp1aY</strain>
    </source>
</reference>
<feature type="transmembrane region" description="Helical" evidence="1">
    <location>
        <begin position="96"/>
        <end position="116"/>
    </location>
</feature>
<dbReference type="RefSeq" id="WP_155693700.1">
    <property type="nucleotide sequence ID" value="NZ_WOCD01000001.1"/>
</dbReference>
<sequence>MMNLSDPAIVWFYIAVALQISVTTVIIPLKIKSQFGKYLSFYTEEDHPALYTSSSKVIDYALRFYLLMSISMAGASFYFLYSSFTNKQELFNWDNQSGIMVLFLMSLLPLFFLIFVNKRYFKLLKDHASKKRTASLTIRRWQDFIPKFSIALLILGHILFVAVNQYFQLHPFDGFAGYVNYLGVIFLDTVNVVAISLIIKGKNLSQVKGEDKKRIFQARAIKINVTIWIVAIYYLVIALLLAGAELRDYALVIQSLYFVLIYVMVNKLFVSSSDITPPHSTA</sequence>
<protein>
    <submittedName>
        <fullName evidence="2">Uncharacterized protein</fullName>
    </submittedName>
</protein>
<name>A0A6N8F4J8_9GAMM</name>
<dbReference type="OrthoDB" id="6322391at2"/>
<dbReference type="AlphaFoldDB" id="A0A6N8F4J8"/>
<evidence type="ECO:0000313" key="3">
    <source>
        <dbReference type="Proteomes" id="UP000439994"/>
    </source>
</evidence>
<keyword evidence="1" id="KW-0472">Membrane</keyword>
<accession>A0A6N8F4J8</accession>
<gene>
    <name evidence="2" type="ORF">GNP35_01025</name>
</gene>
<dbReference type="Proteomes" id="UP000439994">
    <property type="component" value="Unassembled WGS sequence"/>
</dbReference>
<dbReference type="EMBL" id="WOCD01000001">
    <property type="protein sequence ID" value="MUH71193.1"/>
    <property type="molecule type" value="Genomic_DNA"/>
</dbReference>